<feature type="region of interest" description="Disordered" evidence="1">
    <location>
        <begin position="30"/>
        <end position="58"/>
    </location>
</feature>
<reference evidence="2" key="1">
    <citation type="submission" date="2014-06" db="EMBL/GenBank/DDBJ databases">
        <authorList>
            <person name="Ju J."/>
            <person name="Zhang J."/>
        </authorList>
    </citation>
    <scope>NUCLEOTIDE SEQUENCE</scope>
    <source>
        <strain evidence="2">SscI8</strain>
    </source>
</reference>
<feature type="region of interest" description="Disordered" evidence="1">
    <location>
        <begin position="474"/>
        <end position="544"/>
    </location>
</feature>
<name>A0A127Z764_9BASI</name>
<dbReference type="AlphaFoldDB" id="A0A127Z764"/>
<dbReference type="EMBL" id="LK056665">
    <property type="protein sequence ID" value="CDS82358.1"/>
    <property type="molecule type" value="Genomic_DNA"/>
</dbReference>
<evidence type="ECO:0000256" key="1">
    <source>
        <dbReference type="SAM" id="MobiDB-lite"/>
    </source>
</evidence>
<feature type="compositionally biased region" description="Polar residues" evidence="1">
    <location>
        <begin position="47"/>
        <end position="58"/>
    </location>
</feature>
<gene>
    <name evidence="2" type="ORF">SPSC_03177</name>
</gene>
<organism evidence="2">
    <name type="scientific">Sporisorium scitamineum</name>
    <dbReference type="NCBI Taxonomy" id="49012"/>
    <lineage>
        <taxon>Eukaryota</taxon>
        <taxon>Fungi</taxon>
        <taxon>Dikarya</taxon>
        <taxon>Basidiomycota</taxon>
        <taxon>Ustilaginomycotina</taxon>
        <taxon>Ustilaginomycetes</taxon>
        <taxon>Ustilaginales</taxon>
        <taxon>Ustilaginaceae</taxon>
        <taxon>Sporisorium</taxon>
    </lineage>
</organism>
<dbReference type="OrthoDB" id="3357341at2759"/>
<feature type="compositionally biased region" description="Low complexity" evidence="1">
    <location>
        <begin position="508"/>
        <end position="526"/>
    </location>
</feature>
<protein>
    <submittedName>
        <fullName evidence="2">Uncharacterized protein</fullName>
    </submittedName>
</protein>
<sequence>MALDAALFTLHFVRRRTEPWIVDIYPTSAGSSYSVAPPVPSKDSHDGPSTSASKPTAFTGTIPDVAAQRALALESNDFSKQTPSYIRVRATNHTRYATLLLDGLINDCLLASISQSYSTSAKRKHIVLYNPDSQVELEKRSMTFQQAWRFHFGDATSQISEEFSWKREGGSSRGSSTQSAYVCEVIRKPDPNVLAAQYRPPTAKGKPGTLQIMDYNINRLDVQDKKGLEVALVMTLGALLDQEYDEKIASRGERNLYICSSGIPTDLSRQGFSAAWQEADVRHQANPTRVGGSPTTQAGETDRVLQKDSDIDAATVDRIANLDPNELLITKWRSIDEYVHHAIHLLRSDTGQSMYLIALLSDSAETTPKAVQVAAAIKAAYYRLPVDAKGTICGRSSQTNGIEDELYQYVQTLDEEAASAEQSAETTPKKRIIKLNAPPAEDSPGLVGQRRGESAYQPPSKLKIILSKERIAELEPKKHDESAAAQGATAEGGRLNVPVKPSLPSRPVSPSQPSHASPQQPSTSPSADKAGKGKAILSKLGFHH</sequence>
<accession>A0A127Z764</accession>
<feature type="region of interest" description="Disordered" evidence="1">
    <location>
        <begin position="284"/>
        <end position="303"/>
    </location>
</feature>
<feature type="region of interest" description="Disordered" evidence="1">
    <location>
        <begin position="418"/>
        <end position="461"/>
    </location>
</feature>
<evidence type="ECO:0000313" key="2">
    <source>
        <dbReference type="EMBL" id="CDS82358.1"/>
    </source>
</evidence>
<proteinExistence type="predicted"/>